<evidence type="ECO:0000256" key="3">
    <source>
        <dbReference type="ARBA" id="ARBA00022801"/>
    </source>
</evidence>
<dbReference type="CTD" id="121419294"/>
<evidence type="ECO:0000256" key="4">
    <source>
        <dbReference type="ARBA" id="ARBA00034725"/>
    </source>
</evidence>
<organism evidence="9 10">
    <name type="scientific">Acanthaster planci</name>
    <name type="common">Crown-of-thorns starfish</name>
    <dbReference type="NCBI Taxonomy" id="133434"/>
    <lineage>
        <taxon>Eukaryota</taxon>
        <taxon>Metazoa</taxon>
        <taxon>Echinodermata</taxon>
        <taxon>Eleutherozoa</taxon>
        <taxon>Asterozoa</taxon>
        <taxon>Asteroidea</taxon>
        <taxon>Valvatacea</taxon>
        <taxon>Valvatida</taxon>
        <taxon>Acanthasteridae</taxon>
        <taxon>Acanthaster</taxon>
    </lineage>
</organism>
<keyword evidence="1" id="KW-0031">Aminopeptidase</keyword>
<evidence type="ECO:0000256" key="7">
    <source>
        <dbReference type="ARBA" id="ARBA00049041"/>
    </source>
</evidence>
<dbReference type="OrthoDB" id="198816at2759"/>
<dbReference type="KEGG" id="aplc:110988508"/>
<dbReference type="Pfam" id="PF21646">
    <property type="entry name" value="ACTMAP-like_C"/>
    <property type="match status" value="1"/>
</dbReference>
<dbReference type="GO" id="GO:0006508">
    <property type="term" value="P:proteolysis"/>
    <property type="evidence" value="ECO:0007669"/>
    <property type="project" value="UniProtKB-KW"/>
</dbReference>
<evidence type="ECO:0000256" key="6">
    <source>
        <dbReference type="ARBA" id="ARBA00034908"/>
    </source>
</evidence>
<accession>A0A8B7ZW68</accession>
<evidence type="ECO:0000313" key="10">
    <source>
        <dbReference type="RefSeq" id="XP_022107776.1"/>
    </source>
</evidence>
<gene>
    <name evidence="10" type="primary">LOC110988508</name>
</gene>
<dbReference type="PANTHER" id="PTHR28631">
    <property type="entry name" value="UPF0692 PROTEIN C19ORF54"/>
    <property type="match status" value="1"/>
</dbReference>
<dbReference type="Proteomes" id="UP000694845">
    <property type="component" value="Unplaced"/>
</dbReference>
<dbReference type="AlphaFoldDB" id="A0A8B7ZW68"/>
<comment type="similarity">
    <text evidence="4">Belongs to the ACTMAP family.</text>
</comment>
<dbReference type="InterPro" id="IPR040043">
    <property type="entry name" value="ACTMAP"/>
</dbReference>
<name>A0A8B7ZW68_ACAPL</name>
<dbReference type="GeneID" id="110988508"/>
<comment type="catalytic activity">
    <reaction evidence="7">
        <text>N-terminal N(alpha)-acetyl-L-cysteinyl-L-aspartyl-[protein] + H2O = N-terminal L-aspartyl-[protein] + N-acetyl-L-cysteine</text>
        <dbReference type="Rhea" id="RHEA:74579"/>
        <dbReference type="Rhea" id="RHEA-COMP:12669"/>
        <dbReference type="Rhea" id="RHEA-COMP:18395"/>
        <dbReference type="ChEBI" id="CHEBI:15377"/>
        <dbReference type="ChEBI" id="CHEBI:64720"/>
        <dbReference type="ChEBI" id="CHEBI:78236"/>
        <dbReference type="ChEBI" id="CHEBI:193599"/>
    </reaction>
    <physiologicalReaction direction="left-to-right" evidence="7">
        <dbReference type="Rhea" id="RHEA:74580"/>
    </physiologicalReaction>
</comment>
<keyword evidence="3" id="KW-0378">Hydrolase</keyword>
<keyword evidence="2" id="KW-0645">Protease</keyword>
<evidence type="ECO:0000256" key="2">
    <source>
        <dbReference type="ARBA" id="ARBA00022670"/>
    </source>
</evidence>
<feature type="compositionally biased region" description="Pro residues" evidence="8">
    <location>
        <begin position="25"/>
        <end position="50"/>
    </location>
</feature>
<dbReference type="OMA" id="QLWDYEQ"/>
<reference evidence="10" key="1">
    <citation type="submission" date="2025-08" db="UniProtKB">
        <authorList>
            <consortium name="RefSeq"/>
        </authorList>
    </citation>
    <scope>IDENTIFICATION</scope>
</reference>
<feature type="compositionally biased region" description="Polar residues" evidence="8">
    <location>
        <begin position="10"/>
        <end position="22"/>
    </location>
</feature>
<evidence type="ECO:0000256" key="8">
    <source>
        <dbReference type="SAM" id="MobiDB-lite"/>
    </source>
</evidence>
<feature type="region of interest" description="Disordered" evidence="8">
    <location>
        <begin position="1"/>
        <end position="57"/>
    </location>
</feature>
<dbReference type="RefSeq" id="XP_022107776.1">
    <property type="nucleotide sequence ID" value="XM_022252084.1"/>
</dbReference>
<proteinExistence type="inferred from homology"/>
<keyword evidence="9" id="KW-1185">Reference proteome</keyword>
<evidence type="ECO:0000256" key="1">
    <source>
        <dbReference type="ARBA" id="ARBA00022438"/>
    </source>
</evidence>
<evidence type="ECO:0000256" key="5">
    <source>
        <dbReference type="ARBA" id="ARBA00034848"/>
    </source>
</evidence>
<dbReference type="PANTHER" id="PTHR28631:SF1">
    <property type="entry name" value="ACTIN MATURATION PROTEASE"/>
    <property type="match status" value="1"/>
</dbReference>
<evidence type="ECO:0000313" key="9">
    <source>
        <dbReference type="Proteomes" id="UP000694845"/>
    </source>
</evidence>
<dbReference type="GO" id="GO:0004177">
    <property type="term" value="F:aminopeptidase activity"/>
    <property type="evidence" value="ECO:0007669"/>
    <property type="project" value="UniProtKB-KW"/>
</dbReference>
<protein>
    <recommendedName>
        <fullName evidence="5">Actin maturation protease</fullName>
    </recommendedName>
    <alternativeName>
        <fullName evidence="6">Actin aminopeptidase ACTMAP</fullName>
    </alternativeName>
</protein>
<sequence length="347" mass="37642">MEKSGRLHSPVSTARTCDSTGAFQPPTPDTPPPPPPPPQIPPPPCQPLPPLGGVGSSELVGGLEESVVWDDAGKSLSQAGKEEIAKGIQKLLSWGMCSEEDDTVWIASNRHTAPILQHGPECGIVALCMAVNMVEPVLADRRHIVQTAKKKGYTIQGEMFSATNLLELGSQACGVRGRVLAGNMMDNRDDIIAHLASGWPVLVPYDKDGNCEPCCLRGHKAHWAVITGFLLQCKRHDLQGLHTTQMYQDLDILNLYHISSGNSDKVNAHDIQTVHAILHHVPTSDVYVLARQGKSRHTHPWRYCTLADSNRNLTELGGNIEADIERYVIPEGGIQAGLCGQVVLLKP</sequence>